<evidence type="ECO:0000313" key="5">
    <source>
        <dbReference type="Proteomes" id="UP000668060"/>
    </source>
</evidence>
<evidence type="ECO:0000256" key="3">
    <source>
        <dbReference type="SAM" id="Phobius"/>
    </source>
</evidence>
<keyword evidence="3" id="KW-0472">Membrane</keyword>
<organism evidence="4 5">
    <name type="scientific">Prochlorococcus marinus CUG1433</name>
    <dbReference type="NCBI Taxonomy" id="2774506"/>
    <lineage>
        <taxon>Bacteria</taxon>
        <taxon>Bacillati</taxon>
        <taxon>Cyanobacteriota</taxon>
        <taxon>Cyanophyceae</taxon>
        <taxon>Synechococcales</taxon>
        <taxon>Prochlorococcaceae</taxon>
        <taxon>Prochlorococcus</taxon>
    </lineage>
</organism>
<dbReference type="PANTHER" id="PTHR44858">
    <property type="entry name" value="TETRATRICOPEPTIDE REPEAT PROTEIN 6"/>
    <property type="match status" value="1"/>
</dbReference>
<evidence type="ECO:0000256" key="1">
    <source>
        <dbReference type="ARBA" id="ARBA00022737"/>
    </source>
</evidence>
<dbReference type="InterPro" id="IPR011990">
    <property type="entry name" value="TPR-like_helical_dom_sf"/>
</dbReference>
<keyword evidence="3" id="KW-1133">Transmembrane helix</keyword>
<name>A0A9D9BTQ7_PROMR</name>
<dbReference type="AlphaFoldDB" id="A0A9D9BTQ7"/>
<keyword evidence="2" id="KW-0802">TPR repeat</keyword>
<keyword evidence="3" id="KW-0812">Transmembrane</keyword>
<keyword evidence="1" id="KW-0677">Repeat</keyword>
<gene>
    <name evidence="4" type="ORF">JJ842_06900</name>
</gene>
<dbReference type="Gene3D" id="1.25.40.10">
    <property type="entry name" value="Tetratricopeptide repeat domain"/>
    <property type="match status" value="1"/>
</dbReference>
<dbReference type="SUPFAM" id="SSF48452">
    <property type="entry name" value="TPR-like"/>
    <property type="match status" value="1"/>
</dbReference>
<dbReference type="PANTHER" id="PTHR44858:SF1">
    <property type="entry name" value="UDP-N-ACETYLGLUCOSAMINE--PEPTIDE N-ACETYLGLUCOSAMINYLTRANSFERASE SPINDLY-RELATED"/>
    <property type="match status" value="1"/>
</dbReference>
<comment type="caution">
    <text evidence="4">The sequence shown here is derived from an EMBL/GenBank/DDBJ whole genome shotgun (WGS) entry which is preliminary data.</text>
</comment>
<sequence length="353" mass="41244">MALIECYECKKEISDKANACPHCGAPKLIKSKDIFSLKPNLIKKIIKPHALSFVGLGLITIPIIGFISFSNIKAEKEAAIREQKSYELLAKIEEEEAIRERQILALVSRRCAQYEFQDEIDYCETVYSPSNKEVTNFSYLIDSKTKTSYINEALEFYEEAWRKYRSEDFRGALKEANQYIKMVPYDYLALNDIGVLLAVGFEDYENSIKKFNKAIEINPNHNWAYLNRARSEIDLGNYQDGIKDIEKHLSILPNDNYALDELKIAKRKIKRGKALKAWGTFFEILNQGIQSYNRGRWGGGYQPNYEAIHLQNQINSKQFQMNQQFNMQQHNLRMQQHNFNMQQNDLRMRNLNY</sequence>
<protein>
    <recommendedName>
        <fullName evidence="6">Tetratricopeptide repeat protein</fullName>
    </recommendedName>
</protein>
<accession>A0A9D9BTQ7</accession>
<dbReference type="EMBL" id="JAEPLN010000001">
    <property type="protein sequence ID" value="MBO6971638.1"/>
    <property type="molecule type" value="Genomic_DNA"/>
</dbReference>
<reference evidence="4" key="1">
    <citation type="journal article" date="2021" name="Front. Mar. Sci.">
        <title>Genomes of Diverse Isolates of Prochlorococcus High-Light-Adapted Clade II in the Western Pacific Ocean.</title>
        <authorList>
            <person name="Yan W."/>
            <person name="Feng X."/>
            <person name="Zhang W."/>
            <person name="Nawaz M.Z."/>
            <person name="Luo T."/>
            <person name="Zhang R."/>
            <person name="Jiao N."/>
        </authorList>
    </citation>
    <scope>NUCLEOTIDE SEQUENCE</scope>
    <source>
        <strain evidence="4">CUG1433</strain>
    </source>
</reference>
<evidence type="ECO:0000313" key="4">
    <source>
        <dbReference type="EMBL" id="MBO6971638.1"/>
    </source>
</evidence>
<dbReference type="SMART" id="SM00028">
    <property type="entry name" value="TPR"/>
    <property type="match status" value="2"/>
</dbReference>
<evidence type="ECO:0000256" key="2">
    <source>
        <dbReference type="ARBA" id="ARBA00022803"/>
    </source>
</evidence>
<feature type="transmembrane region" description="Helical" evidence="3">
    <location>
        <begin position="50"/>
        <end position="69"/>
    </location>
</feature>
<evidence type="ECO:0008006" key="6">
    <source>
        <dbReference type="Google" id="ProtNLM"/>
    </source>
</evidence>
<proteinExistence type="predicted"/>
<dbReference type="InterPro" id="IPR050498">
    <property type="entry name" value="Ycf3"/>
</dbReference>
<dbReference type="Proteomes" id="UP000668060">
    <property type="component" value="Unassembled WGS sequence"/>
</dbReference>
<dbReference type="Pfam" id="PF13181">
    <property type="entry name" value="TPR_8"/>
    <property type="match status" value="1"/>
</dbReference>
<dbReference type="InterPro" id="IPR019734">
    <property type="entry name" value="TPR_rpt"/>
</dbReference>